<dbReference type="Proteomes" id="UP000614058">
    <property type="component" value="Unassembled WGS sequence"/>
</dbReference>
<keyword evidence="2" id="KW-1003">Cell membrane</keyword>
<keyword evidence="7" id="KW-0406">Ion transport</keyword>
<dbReference type="InterPro" id="IPR003593">
    <property type="entry name" value="AAA+_ATPase"/>
</dbReference>
<dbReference type="InterPro" id="IPR015853">
    <property type="entry name" value="ABC_transpr_FbpC"/>
</dbReference>
<feature type="domain" description="ABC transporter" evidence="9">
    <location>
        <begin position="2"/>
        <end position="232"/>
    </location>
</feature>
<keyword evidence="6" id="KW-0408">Iron</keyword>
<sequence>MLTLSQIHKSFQQKTTARNISFSVGAGSITAILGASGSGKSTLLNIIAGLVQPDSGEVYINGEAQNAIAPERRHVAMMFQDFALLPHLNVWQNAAFGLRMRGVGKADAREQAQALLGEVGMGNMAERHISALSGGEKQRVALARALAGTPKVLLLDEPFSSLDTTLRSQLQSQTRELVRRRQIPAVLVTHDPAEACFMADNIALLAGGELLQHDTPEAVLRCPANAQAARLLGCLNVSDAHYIPPEAIHLSPHSGTPCTLQHSFRLPIGYRIEATHPQFGAITFFHDQAVHTDDCRVAVDASRVVAFD</sequence>
<dbReference type="RefSeq" id="WP_200522392.1">
    <property type="nucleotide sequence ID" value="NZ_JAEHNZ010000002.1"/>
</dbReference>
<evidence type="ECO:0000256" key="7">
    <source>
        <dbReference type="ARBA" id="ARBA00023065"/>
    </source>
</evidence>
<evidence type="ECO:0000256" key="6">
    <source>
        <dbReference type="ARBA" id="ARBA00023004"/>
    </source>
</evidence>
<dbReference type="InterPro" id="IPR003439">
    <property type="entry name" value="ABC_transporter-like_ATP-bd"/>
</dbReference>
<evidence type="ECO:0000259" key="9">
    <source>
        <dbReference type="PROSITE" id="PS50893"/>
    </source>
</evidence>
<dbReference type="PROSITE" id="PS50893">
    <property type="entry name" value="ABC_TRANSPORTER_2"/>
    <property type="match status" value="1"/>
</dbReference>
<dbReference type="Gene3D" id="3.40.50.300">
    <property type="entry name" value="P-loop containing nucleotide triphosphate hydrolases"/>
    <property type="match status" value="1"/>
</dbReference>
<dbReference type="GO" id="GO:0005524">
    <property type="term" value="F:ATP binding"/>
    <property type="evidence" value="ECO:0007669"/>
    <property type="project" value="UniProtKB-KW"/>
</dbReference>
<evidence type="ECO:0000256" key="8">
    <source>
        <dbReference type="ARBA" id="ARBA00023136"/>
    </source>
</evidence>
<dbReference type="PROSITE" id="PS00211">
    <property type="entry name" value="ABC_TRANSPORTER_1"/>
    <property type="match status" value="1"/>
</dbReference>
<evidence type="ECO:0000256" key="3">
    <source>
        <dbReference type="ARBA" id="ARBA00022496"/>
    </source>
</evidence>
<evidence type="ECO:0000313" key="10">
    <source>
        <dbReference type="EMBL" id="MBK0396248.1"/>
    </source>
</evidence>
<dbReference type="InterPro" id="IPR050093">
    <property type="entry name" value="ABC_SmlMolc_Importer"/>
</dbReference>
<proteinExistence type="predicted"/>
<dbReference type="PANTHER" id="PTHR42781:SF4">
    <property type="entry name" value="SPERMIDINE_PUTRESCINE IMPORT ATP-BINDING PROTEIN POTA"/>
    <property type="match status" value="1"/>
</dbReference>
<keyword evidence="8" id="KW-0472">Membrane</keyword>
<evidence type="ECO:0000256" key="4">
    <source>
        <dbReference type="ARBA" id="ARBA00022741"/>
    </source>
</evidence>
<evidence type="ECO:0000256" key="2">
    <source>
        <dbReference type="ARBA" id="ARBA00022475"/>
    </source>
</evidence>
<keyword evidence="3" id="KW-0410">Iron transport</keyword>
<protein>
    <submittedName>
        <fullName evidence="10">ABC transporter ATP-binding protein</fullName>
    </submittedName>
</protein>
<organism evidence="10 11">
    <name type="scientific">Kingella bonacorsii</name>
    <dbReference type="NCBI Taxonomy" id="2796361"/>
    <lineage>
        <taxon>Bacteria</taxon>
        <taxon>Pseudomonadati</taxon>
        <taxon>Pseudomonadota</taxon>
        <taxon>Betaproteobacteria</taxon>
        <taxon>Neisseriales</taxon>
        <taxon>Neisseriaceae</taxon>
        <taxon>Kingella</taxon>
    </lineage>
</organism>
<dbReference type="PANTHER" id="PTHR42781">
    <property type="entry name" value="SPERMIDINE/PUTRESCINE IMPORT ATP-BINDING PROTEIN POTA"/>
    <property type="match status" value="1"/>
</dbReference>
<gene>
    <name evidence="10" type="ORF">JDW22_06560</name>
</gene>
<dbReference type="InterPro" id="IPR017871">
    <property type="entry name" value="ABC_transporter-like_CS"/>
</dbReference>
<dbReference type="CDD" id="cd03259">
    <property type="entry name" value="ABC_Carb_Solutes_like"/>
    <property type="match status" value="1"/>
</dbReference>
<keyword evidence="4" id="KW-0547">Nucleotide-binding</keyword>
<keyword evidence="11" id="KW-1185">Reference proteome</keyword>
<accession>A0ABS1BSM7</accession>
<name>A0ABS1BSM7_9NEIS</name>
<dbReference type="SUPFAM" id="SSF52540">
    <property type="entry name" value="P-loop containing nucleoside triphosphate hydrolases"/>
    <property type="match status" value="1"/>
</dbReference>
<evidence type="ECO:0000313" key="11">
    <source>
        <dbReference type="Proteomes" id="UP000614058"/>
    </source>
</evidence>
<dbReference type="SMART" id="SM00382">
    <property type="entry name" value="AAA"/>
    <property type="match status" value="1"/>
</dbReference>
<keyword evidence="5 10" id="KW-0067">ATP-binding</keyword>
<keyword evidence="1" id="KW-0813">Transport</keyword>
<reference evidence="10 11" key="1">
    <citation type="journal article" date="2021" name="Pathogens">
        <title>Isolation and Characterization of Kingella bonacorsii sp. nov., A Novel Kingella Species Detected in a Stable Periodontitis Subject.</title>
        <authorList>
            <person name="Antezack A."/>
            <person name="Boxberger M."/>
            <person name="Rolland C."/>
            <person name="Monnet-Corti V."/>
            <person name="La Scola B."/>
        </authorList>
    </citation>
    <scope>NUCLEOTIDE SEQUENCE [LARGE SCALE GENOMIC DNA]</scope>
    <source>
        <strain evidence="10 11">Marseille-Q4569</strain>
    </source>
</reference>
<evidence type="ECO:0000256" key="1">
    <source>
        <dbReference type="ARBA" id="ARBA00022448"/>
    </source>
</evidence>
<dbReference type="Pfam" id="PF00005">
    <property type="entry name" value="ABC_tran"/>
    <property type="match status" value="1"/>
</dbReference>
<comment type="caution">
    <text evidence="10">The sequence shown here is derived from an EMBL/GenBank/DDBJ whole genome shotgun (WGS) entry which is preliminary data.</text>
</comment>
<dbReference type="EMBL" id="JAEHNZ010000002">
    <property type="protein sequence ID" value="MBK0396248.1"/>
    <property type="molecule type" value="Genomic_DNA"/>
</dbReference>
<dbReference type="InterPro" id="IPR027417">
    <property type="entry name" value="P-loop_NTPase"/>
</dbReference>
<evidence type="ECO:0000256" key="5">
    <source>
        <dbReference type="ARBA" id="ARBA00022840"/>
    </source>
</evidence>